<dbReference type="InterPro" id="IPR052893">
    <property type="entry name" value="TCS_response_regulator"/>
</dbReference>
<evidence type="ECO:0000313" key="4">
    <source>
        <dbReference type="Proteomes" id="UP000198417"/>
    </source>
</evidence>
<dbReference type="AlphaFoldDB" id="A0A238WYL8"/>
<evidence type="ECO:0000313" key="3">
    <source>
        <dbReference type="EMBL" id="SNR51656.1"/>
    </source>
</evidence>
<evidence type="ECO:0000256" key="1">
    <source>
        <dbReference type="PROSITE-ProRule" id="PRU00169"/>
    </source>
</evidence>
<dbReference type="EMBL" id="FZNN01000008">
    <property type="protein sequence ID" value="SNR51656.1"/>
    <property type="molecule type" value="Genomic_DNA"/>
</dbReference>
<dbReference type="Proteomes" id="UP000198417">
    <property type="component" value="Unassembled WGS sequence"/>
</dbReference>
<sequence length="155" mass="17374">MNMHVKGTNTQVSILLVEDDDGDAKAVRRAFAAARISNPIIRLTNGAKALQFLKQETEATPPRRYILLVDVNMPVMNGHEMVAKLRETPELNRSIVFMLTTSDDERDINAAYDNLVAGYILKQTAGRDFLKLMEMLGAYWRLVEIPDISANCGHI</sequence>
<dbReference type="PANTHER" id="PTHR44520">
    <property type="entry name" value="RESPONSE REGULATOR RCP1-RELATED"/>
    <property type="match status" value="1"/>
</dbReference>
<feature type="domain" description="Response regulatory" evidence="2">
    <location>
        <begin position="13"/>
        <end position="137"/>
    </location>
</feature>
<proteinExistence type="predicted"/>
<keyword evidence="1" id="KW-0597">Phosphoprotein</keyword>
<accession>A0A238WYL8</accession>
<dbReference type="Gene3D" id="3.40.50.2300">
    <property type="match status" value="1"/>
</dbReference>
<name>A0A238WYL8_9RHOB</name>
<protein>
    <submittedName>
        <fullName evidence="3">Response regulator receiver protein</fullName>
    </submittedName>
</protein>
<dbReference type="Pfam" id="PF00072">
    <property type="entry name" value="Response_reg"/>
    <property type="match status" value="1"/>
</dbReference>
<dbReference type="PROSITE" id="PS50110">
    <property type="entry name" value="RESPONSE_REGULATORY"/>
    <property type="match status" value="1"/>
</dbReference>
<dbReference type="GO" id="GO:0000160">
    <property type="term" value="P:phosphorelay signal transduction system"/>
    <property type="evidence" value="ECO:0007669"/>
    <property type="project" value="InterPro"/>
</dbReference>
<dbReference type="RefSeq" id="WP_217898778.1">
    <property type="nucleotide sequence ID" value="NZ_FZNN01000008.1"/>
</dbReference>
<reference evidence="3 4" key="1">
    <citation type="submission" date="2017-06" db="EMBL/GenBank/DDBJ databases">
        <authorList>
            <person name="Kim H.J."/>
            <person name="Triplett B.A."/>
        </authorList>
    </citation>
    <scope>NUCLEOTIDE SEQUENCE [LARGE SCALE GENOMIC DNA]</scope>
    <source>
        <strain evidence="3 4">DSM 29052</strain>
    </source>
</reference>
<feature type="modified residue" description="4-aspartylphosphate" evidence="1">
    <location>
        <position position="70"/>
    </location>
</feature>
<organism evidence="3 4">
    <name type="scientific">Puniceibacterium sediminis</name>
    <dbReference type="NCBI Taxonomy" id="1608407"/>
    <lineage>
        <taxon>Bacteria</taxon>
        <taxon>Pseudomonadati</taxon>
        <taxon>Pseudomonadota</taxon>
        <taxon>Alphaproteobacteria</taxon>
        <taxon>Rhodobacterales</taxon>
        <taxon>Paracoccaceae</taxon>
        <taxon>Puniceibacterium</taxon>
    </lineage>
</organism>
<dbReference type="InterPro" id="IPR011006">
    <property type="entry name" value="CheY-like_superfamily"/>
</dbReference>
<gene>
    <name evidence="3" type="ORF">SAMN06265370_10877</name>
</gene>
<evidence type="ECO:0000259" key="2">
    <source>
        <dbReference type="PROSITE" id="PS50110"/>
    </source>
</evidence>
<dbReference type="InterPro" id="IPR001789">
    <property type="entry name" value="Sig_transdc_resp-reg_receiver"/>
</dbReference>
<keyword evidence="4" id="KW-1185">Reference proteome</keyword>
<dbReference type="SMART" id="SM00448">
    <property type="entry name" value="REC"/>
    <property type="match status" value="1"/>
</dbReference>
<dbReference type="SUPFAM" id="SSF52172">
    <property type="entry name" value="CheY-like"/>
    <property type="match status" value="1"/>
</dbReference>
<dbReference type="PANTHER" id="PTHR44520:SF2">
    <property type="entry name" value="RESPONSE REGULATOR RCP1"/>
    <property type="match status" value="1"/>
</dbReference>